<keyword evidence="5" id="KW-1185">Reference proteome</keyword>
<comment type="caution">
    <text evidence="4">The sequence shown here is derived from an EMBL/GenBank/DDBJ whole genome shotgun (WGS) entry which is preliminary data.</text>
</comment>
<evidence type="ECO:0000256" key="2">
    <source>
        <dbReference type="SAM" id="MobiDB-lite"/>
    </source>
</evidence>
<dbReference type="InterPro" id="IPR008462">
    <property type="entry name" value="CsbD"/>
</dbReference>
<comment type="similarity">
    <text evidence="1">Belongs to the UPF0337 (CsbD) family.</text>
</comment>
<dbReference type="PANTHER" id="PTHR40460">
    <property type="entry name" value="CHROMOSOME 1, WHOLE GENOME SHOTGUN SEQUENCE"/>
    <property type="match status" value="1"/>
</dbReference>
<feature type="region of interest" description="Disordered" evidence="2">
    <location>
        <begin position="94"/>
        <end position="125"/>
    </location>
</feature>
<evidence type="ECO:0000259" key="3">
    <source>
        <dbReference type="Pfam" id="PF05532"/>
    </source>
</evidence>
<organism evidence="4 5">
    <name type="scientific">Armillaria novae-zelandiae</name>
    <dbReference type="NCBI Taxonomy" id="153914"/>
    <lineage>
        <taxon>Eukaryota</taxon>
        <taxon>Fungi</taxon>
        <taxon>Dikarya</taxon>
        <taxon>Basidiomycota</taxon>
        <taxon>Agaricomycotina</taxon>
        <taxon>Agaricomycetes</taxon>
        <taxon>Agaricomycetidae</taxon>
        <taxon>Agaricales</taxon>
        <taxon>Marasmiineae</taxon>
        <taxon>Physalacriaceae</taxon>
        <taxon>Armillaria</taxon>
    </lineage>
</organism>
<feature type="compositionally biased region" description="Polar residues" evidence="2">
    <location>
        <begin position="96"/>
        <end position="108"/>
    </location>
</feature>
<dbReference type="Proteomes" id="UP001175227">
    <property type="component" value="Unassembled WGS sequence"/>
</dbReference>
<dbReference type="SUPFAM" id="SSF69047">
    <property type="entry name" value="Hypothetical protein YjbJ"/>
    <property type="match status" value="1"/>
</dbReference>
<accession>A0AA39P5K8</accession>
<sequence length="125" mass="13299">MSSISNIMSGDSRYAAVVVERVERVVYPLFYSKANGQYQSTKGTVKETIGNAIGSDSMSRNGKKEHAEGEAETTAAKAQNYAKATLDSAMGYGQSVMGSMTGNTSDQVAGNAKNEKAKAQQEMNK</sequence>
<gene>
    <name evidence="4" type="ORF">IW261DRAFT_1566227</name>
</gene>
<evidence type="ECO:0000256" key="1">
    <source>
        <dbReference type="ARBA" id="ARBA00009129"/>
    </source>
</evidence>
<feature type="region of interest" description="Disordered" evidence="2">
    <location>
        <begin position="51"/>
        <end position="76"/>
    </location>
</feature>
<name>A0AA39P5K8_9AGAR</name>
<feature type="compositionally biased region" description="Basic and acidic residues" evidence="2">
    <location>
        <begin position="113"/>
        <end position="125"/>
    </location>
</feature>
<dbReference type="AlphaFoldDB" id="A0AA39P5K8"/>
<dbReference type="EMBL" id="JAUEPR010000017">
    <property type="protein sequence ID" value="KAK0477323.1"/>
    <property type="molecule type" value="Genomic_DNA"/>
</dbReference>
<evidence type="ECO:0000313" key="5">
    <source>
        <dbReference type="Proteomes" id="UP001175227"/>
    </source>
</evidence>
<dbReference type="Pfam" id="PF05532">
    <property type="entry name" value="CsbD"/>
    <property type="match status" value="1"/>
</dbReference>
<reference evidence="4" key="1">
    <citation type="submission" date="2023-06" db="EMBL/GenBank/DDBJ databases">
        <authorList>
            <consortium name="Lawrence Berkeley National Laboratory"/>
            <person name="Ahrendt S."/>
            <person name="Sahu N."/>
            <person name="Indic B."/>
            <person name="Wong-Bajracharya J."/>
            <person name="Merenyi Z."/>
            <person name="Ke H.-M."/>
            <person name="Monk M."/>
            <person name="Kocsube S."/>
            <person name="Drula E."/>
            <person name="Lipzen A."/>
            <person name="Balint B."/>
            <person name="Henrissat B."/>
            <person name="Andreopoulos B."/>
            <person name="Martin F.M."/>
            <person name="Harder C.B."/>
            <person name="Rigling D."/>
            <person name="Ford K.L."/>
            <person name="Foster G.D."/>
            <person name="Pangilinan J."/>
            <person name="Papanicolaou A."/>
            <person name="Barry K."/>
            <person name="LaButti K."/>
            <person name="Viragh M."/>
            <person name="Koriabine M."/>
            <person name="Yan M."/>
            <person name="Riley R."/>
            <person name="Champramary S."/>
            <person name="Plett K.L."/>
            <person name="Tsai I.J."/>
            <person name="Slot J."/>
            <person name="Sipos G."/>
            <person name="Plett J."/>
            <person name="Nagy L.G."/>
            <person name="Grigoriev I.V."/>
        </authorList>
    </citation>
    <scope>NUCLEOTIDE SEQUENCE</scope>
    <source>
        <strain evidence="4">ICMP 16352</strain>
    </source>
</reference>
<dbReference type="PANTHER" id="PTHR40460:SF1">
    <property type="entry name" value="CSBD-LIKE DOMAIN-CONTAINING PROTEIN"/>
    <property type="match status" value="1"/>
</dbReference>
<feature type="domain" description="CsbD-like" evidence="3">
    <location>
        <begin position="33"/>
        <end position="83"/>
    </location>
</feature>
<evidence type="ECO:0000313" key="4">
    <source>
        <dbReference type="EMBL" id="KAK0477323.1"/>
    </source>
</evidence>
<proteinExistence type="inferred from homology"/>
<protein>
    <recommendedName>
        <fullName evidence="3">CsbD-like domain-containing protein</fullName>
    </recommendedName>
</protein>
<dbReference type="InterPro" id="IPR036629">
    <property type="entry name" value="YjbJ_sf"/>
</dbReference>